<evidence type="ECO:0000259" key="2">
    <source>
        <dbReference type="Pfam" id="PF03033"/>
    </source>
</evidence>
<dbReference type="PANTHER" id="PTHR48050">
    <property type="entry name" value="STEROL 3-BETA-GLUCOSYLTRANSFERASE"/>
    <property type="match status" value="1"/>
</dbReference>
<dbReference type="Gene3D" id="3.40.50.2000">
    <property type="entry name" value="Glycogen Phosphorylase B"/>
    <property type="match status" value="2"/>
</dbReference>
<feature type="domain" description="Glycosyltransferase family 28 N-terminal" evidence="2">
    <location>
        <begin position="17"/>
        <end position="138"/>
    </location>
</feature>
<protein>
    <recommendedName>
        <fullName evidence="2">Glycosyltransferase family 28 N-terminal domain-containing protein</fullName>
    </recommendedName>
</protein>
<dbReference type="Pfam" id="PF03033">
    <property type="entry name" value="Glyco_transf_28"/>
    <property type="match status" value="1"/>
</dbReference>
<dbReference type="CDD" id="cd03784">
    <property type="entry name" value="GT1_Gtf-like"/>
    <property type="match status" value="1"/>
</dbReference>
<keyword evidence="4" id="KW-1185">Reference proteome</keyword>
<reference evidence="3 4" key="1">
    <citation type="submission" date="2018-08" db="EMBL/GenBank/DDBJ databases">
        <title>Aphanomyces genome sequencing and annotation.</title>
        <authorList>
            <person name="Minardi D."/>
            <person name="Oidtmann B."/>
            <person name="Van Der Giezen M."/>
            <person name="Studholme D.J."/>
        </authorList>
    </citation>
    <scope>NUCLEOTIDE SEQUENCE [LARGE SCALE GENOMIC DNA]</scope>
    <source>
        <strain evidence="3 4">NJM0002</strain>
    </source>
</reference>
<name>A0A418ARP6_9STRA</name>
<dbReference type="InterPro" id="IPR002213">
    <property type="entry name" value="UDP_glucos_trans"/>
</dbReference>
<dbReference type="Proteomes" id="UP000285060">
    <property type="component" value="Unassembled WGS sequence"/>
</dbReference>
<dbReference type="GO" id="GO:0016906">
    <property type="term" value="F:sterol 3-beta-glucosyltransferase activity"/>
    <property type="evidence" value="ECO:0007669"/>
    <property type="project" value="UniProtKB-ARBA"/>
</dbReference>
<dbReference type="EMBL" id="QUSY01000711">
    <property type="protein sequence ID" value="RHY27751.1"/>
    <property type="molecule type" value="Genomic_DNA"/>
</dbReference>
<proteinExistence type="predicted"/>
<accession>A0A418ARP6</accession>
<evidence type="ECO:0000313" key="4">
    <source>
        <dbReference type="Proteomes" id="UP000285060"/>
    </source>
</evidence>
<dbReference type="SUPFAM" id="SSF53756">
    <property type="entry name" value="UDP-Glycosyltransferase/glycogen phosphorylase"/>
    <property type="match status" value="1"/>
</dbReference>
<dbReference type="AlphaFoldDB" id="A0A418ARP6"/>
<comment type="caution">
    <text evidence="3">The sequence shown here is derived from an EMBL/GenBank/DDBJ whole genome shotgun (WGS) entry which is preliminary data.</text>
</comment>
<dbReference type="InterPro" id="IPR004276">
    <property type="entry name" value="GlycoTrans_28_N"/>
</dbReference>
<dbReference type="VEuPathDB" id="FungiDB:H310_10860"/>
<dbReference type="PANTHER" id="PTHR48050:SF11">
    <property type="entry name" value="GLYCOSYLTRANSFERASE"/>
    <property type="match status" value="1"/>
</dbReference>
<dbReference type="GO" id="GO:0005975">
    <property type="term" value="P:carbohydrate metabolic process"/>
    <property type="evidence" value="ECO:0007669"/>
    <property type="project" value="InterPro"/>
</dbReference>
<dbReference type="InterPro" id="IPR050426">
    <property type="entry name" value="Glycosyltransferase_28"/>
</dbReference>
<keyword evidence="1" id="KW-0808">Transferase</keyword>
<evidence type="ECO:0000313" key="3">
    <source>
        <dbReference type="EMBL" id="RHY27751.1"/>
    </source>
</evidence>
<evidence type="ECO:0000256" key="1">
    <source>
        <dbReference type="ARBA" id="ARBA00022679"/>
    </source>
</evidence>
<sequence length="485" mass="52773">MPTQQPPATGIPPRRKIVIVAVGPRGDVQPYCILGQALAARGHHVTIATEERLKPLVTTEFGLPFATIAGDVYGGLYDVEFQHRFRVARSLKCLEMLTDWNNRYDPDEVLASYVAALAGADIVVCGAALAIAQTYSIAEKYNLTWVPVFLGSCPIPTNEFPHWVLAGVPLGFLCSNHWSHSIVASKGWLQQRKRINQWRRRALGLSPITTPLGVVDLIQANDNITIFQASSLLLCGPKRQVPQDYPPNKVVYGGFLFPTTSSPPSLPTGSTTWSSPSDRGSIALQRFLKTKTLPVIYIGFGGMPTIEPLPLLQLALQVCHSANCHAVIVASWAKFMPPPCAALVQYHTNTICVEPSAPHPWLFPQMSCIIHHGGFSTTATALRSGEQACVPQIPCPVMMDQFHHANDMVSLGVAPAVVHKGYLTGSYVAKLVAQVLCNRRNVQTIAKDLGKVVTKESSDNPDKFCDWVLAAPPTFTPSKASAMAW</sequence>
<organism evidence="3 4">
    <name type="scientific">Aphanomyces invadans</name>
    <dbReference type="NCBI Taxonomy" id="157072"/>
    <lineage>
        <taxon>Eukaryota</taxon>
        <taxon>Sar</taxon>
        <taxon>Stramenopiles</taxon>
        <taxon>Oomycota</taxon>
        <taxon>Saprolegniomycetes</taxon>
        <taxon>Saprolegniales</taxon>
        <taxon>Verrucalvaceae</taxon>
        <taxon>Aphanomyces</taxon>
    </lineage>
</organism>
<gene>
    <name evidence="3" type="ORF">DYB32_006555</name>
</gene>